<keyword evidence="3" id="KW-0519">Myristate</keyword>
<sequence>MNNSNIKLLVGNRSLEEEIETSPVTSQLFWQKTLDFDITISQTNDLPKIGLTTSNCIEMVRHDRSTKNLFYLIEEQKRLLREALRSTATMQKTPSASNRILTNCIFLSRVFLRAIMQHEIPDKIPHHFQKNNLHDERLPLQLIELLIEYLVSQKVTEDNYTIHEQIIDELICLLSCEVISPYGSHPNGLFFFYDLFLGKRSKCDAFAPRFVQTLLGNFIERNKWIRKDESTSMHHPSEEKMTSFIRKAAALFLSIPWNAYKLLWGKEKRHSMREMSSSPLADHSLFLLLVLSHRNSVHNPFHEVLSTIRNTSYDHLDADAVIPNSSQEISYLKLYQSMCDRIHHDGTILLLYYLLHRNSEFRAFILCRTDIDIMVVPLLRLLYKTIGHKPQLTYMTLICVFIMSGDSFFNKNIQDLRVDSVPWINSLRSVTSVSVSDLTILVFVKIIQVNISTIRDAYLHTNCLATLANLSLYICDIHSQAANRIVKLYELLCKKYMRTAGIPFQRDGTTLSVVVDGVGGATQNGLPSHVNRETSDDDSIHSEEGTELATYSDLLNTMLQILNNIITHNLTRNPNMMYAILYQKELFCSSPLEPRYKEYLDNIQTAIRHFEKSLTSQQEDLELSSEDILVIIKRQSLSWTGQGLTPQAQSQYRYEDESNSEEFFTPYIWSLVVSQVNLIWDRSRMMLFPQVEEEEPDGSDSGELTDVAIDIEDG</sequence>
<dbReference type="PANTHER" id="PTHR12895">
    <property type="entry name" value="DYMECLIN"/>
    <property type="match status" value="1"/>
</dbReference>
<evidence type="ECO:0000313" key="6">
    <source>
        <dbReference type="EMBL" id="PRP74386.1"/>
    </source>
</evidence>
<accession>A0A2P6MRT1</accession>
<dbReference type="EMBL" id="MDYQ01000464">
    <property type="protein sequence ID" value="PRP74386.1"/>
    <property type="molecule type" value="Genomic_DNA"/>
</dbReference>
<evidence type="ECO:0000256" key="3">
    <source>
        <dbReference type="ARBA" id="ARBA00022707"/>
    </source>
</evidence>
<dbReference type="InParanoid" id="A0A2P6MRT1"/>
<protein>
    <recommendedName>
        <fullName evidence="2">Dymeclin</fullName>
    </recommendedName>
</protein>
<evidence type="ECO:0000256" key="1">
    <source>
        <dbReference type="ARBA" id="ARBA00010603"/>
    </source>
</evidence>
<gene>
    <name evidence="6" type="ORF">PROFUN_10284</name>
</gene>
<evidence type="ECO:0000256" key="5">
    <source>
        <dbReference type="SAM" id="MobiDB-lite"/>
    </source>
</evidence>
<evidence type="ECO:0000313" key="7">
    <source>
        <dbReference type="Proteomes" id="UP000241769"/>
    </source>
</evidence>
<dbReference type="OrthoDB" id="10253409at2759"/>
<comment type="similarity">
    <text evidence="1">Belongs to the dymeclin family.</text>
</comment>
<name>A0A2P6MRT1_9EUKA</name>
<keyword evidence="7" id="KW-1185">Reference proteome</keyword>
<dbReference type="GO" id="GO:0007030">
    <property type="term" value="P:Golgi organization"/>
    <property type="evidence" value="ECO:0007669"/>
    <property type="project" value="TreeGrafter"/>
</dbReference>
<dbReference type="AlphaFoldDB" id="A0A2P6MRT1"/>
<keyword evidence="4" id="KW-0449">Lipoprotein</keyword>
<proteinExistence type="inferred from homology"/>
<organism evidence="6 7">
    <name type="scientific">Planoprotostelium fungivorum</name>
    <dbReference type="NCBI Taxonomy" id="1890364"/>
    <lineage>
        <taxon>Eukaryota</taxon>
        <taxon>Amoebozoa</taxon>
        <taxon>Evosea</taxon>
        <taxon>Variosea</taxon>
        <taxon>Cavosteliida</taxon>
        <taxon>Cavosteliaceae</taxon>
        <taxon>Planoprotostelium</taxon>
    </lineage>
</organism>
<feature type="region of interest" description="Disordered" evidence="5">
    <location>
        <begin position="692"/>
        <end position="714"/>
    </location>
</feature>
<dbReference type="FunCoup" id="A0A2P6MRT1">
    <property type="interactions" value="136"/>
</dbReference>
<evidence type="ECO:0000256" key="2">
    <source>
        <dbReference type="ARBA" id="ARBA00015736"/>
    </source>
</evidence>
<dbReference type="Proteomes" id="UP000241769">
    <property type="component" value="Unassembled WGS sequence"/>
</dbReference>
<dbReference type="GO" id="GO:0005794">
    <property type="term" value="C:Golgi apparatus"/>
    <property type="evidence" value="ECO:0007669"/>
    <property type="project" value="TreeGrafter"/>
</dbReference>
<reference evidence="6 7" key="1">
    <citation type="journal article" date="2018" name="Genome Biol. Evol.">
        <title>Multiple Roots of Fruiting Body Formation in Amoebozoa.</title>
        <authorList>
            <person name="Hillmann F."/>
            <person name="Forbes G."/>
            <person name="Novohradska S."/>
            <person name="Ferling I."/>
            <person name="Riege K."/>
            <person name="Groth M."/>
            <person name="Westermann M."/>
            <person name="Marz M."/>
            <person name="Spaller T."/>
            <person name="Winckler T."/>
            <person name="Schaap P."/>
            <person name="Glockner G."/>
        </authorList>
    </citation>
    <scope>NUCLEOTIDE SEQUENCE [LARGE SCALE GENOMIC DNA]</scope>
    <source>
        <strain evidence="6 7">Jena</strain>
    </source>
</reference>
<comment type="caution">
    <text evidence="6">The sequence shown here is derived from an EMBL/GenBank/DDBJ whole genome shotgun (WGS) entry which is preliminary data.</text>
</comment>
<dbReference type="InterPro" id="IPR019142">
    <property type="entry name" value="Dymeclin"/>
</dbReference>
<dbReference type="PANTHER" id="PTHR12895:SF9">
    <property type="entry name" value="DYMECLIN"/>
    <property type="match status" value="1"/>
</dbReference>
<dbReference type="Pfam" id="PF09742">
    <property type="entry name" value="Dymeclin"/>
    <property type="match status" value="1"/>
</dbReference>
<evidence type="ECO:0000256" key="4">
    <source>
        <dbReference type="ARBA" id="ARBA00023288"/>
    </source>
</evidence>